<dbReference type="InterPro" id="IPR041920">
    <property type="entry name" value="ROS/MUCR_sf"/>
</dbReference>
<accession>A0A6M3JRX1</accession>
<proteinExistence type="predicted"/>
<dbReference type="EMBL" id="MT142985">
    <property type="protein sequence ID" value="QJA91394.1"/>
    <property type="molecule type" value="Genomic_DNA"/>
</dbReference>
<dbReference type="EMBL" id="MT141878">
    <property type="protein sequence ID" value="QJA71507.1"/>
    <property type="molecule type" value="Genomic_DNA"/>
</dbReference>
<organism evidence="1">
    <name type="scientific">viral metagenome</name>
    <dbReference type="NCBI Taxonomy" id="1070528"/>
    <lineage>
        <taxon>unclassified sequences</taxon>
        <taxon>metagenomes</taxon>
        <taxon>organismal metagenomes</taxon>
    </lineage>
</organism>
<protein>
    <submittedName>
        <fullName evidence="1">Putative ROS/MUCR transcriptional regulator protein</fullName>
    </submittedName>
</protein>
<dbReference type="AlphaFoldDB" id="A0A6M3JRX1"/>
<gene>
    <name evidence="1" type="ORF">MM415A03151_0002</name>
    <name evidence="2" type="ORF">MM415B03374_0002</name>
</gene>
<evidence type="ECO:0000313" key="2">
    <source>
        <dbReference type="EMBL" id="QJA91394.1"/>
    </source>
</evidence>
<dbReference type="Gene3D" id="1.10.10.1550">
    <property type="entry name" value="ROS/MUCR transcriptional regulator protein"/>
    <property type="match status" value="1"/>
</dbReference>
<name>A0A6M3JRX1_9ZZZZ</name>
<evidence type="ECO:0000313" key="1">
    <source>
        <dbReference type="EMBL" id="QJA71507.1"/>
    </source>
</evidence>
<sequence length="155" mass="17522">MTDEKEICAICNKDFINLSTHLRTKHGLTMEEYENEDNSEPKALESTAVVEETFGKTVEPEETLNEFLSLHVLTKQELVNIVMQYKTGRPIPITQMQKVQTANANTEAAKLSQDKNVSTRNLHIAEALVKQYGFKVKEVTTRGGTIPKTWILTKV</sequence>
<reference evidence="1" key="1">
    <citation type="submission" date="2020-03" db="EMBL/GenBank/DDBJ databases">
        <title>The deep terrestrial virosphere.</title>
        <authorList>
            <person name="Holmfeldt K."/>
            <person name="Nilsson E."/>
            <person name="Simone D."/>
            <person name="Lopez-Fernandez M."/>
            <person name="Wu X."/>
            <person name="de Brujin I."/>
            <person name="Lundin D."/>
            <person name="Andersson A."/>
            <person name="Bertilsson S."/>
            <person name="Dopson M."/>
        </authorList>
    </citation>
    <scope>NUCLEOTIDE SEQUENCE</scope>
    <source>
        <strain evidence="1">MM415A03151</strain>
        <strain evidence="2">MM415B03374</strain>
    </source>
</reference>